<feature type="region of interest" description="Disordered" evidence="1">
    <location>
        <begin position="270"/>
        <end position="310"/>
    </location>
</feature>
<dbReference type="STRING" id="380248.SAMN05216251_10423"/>
<evidence type="ECO:0000313" key="3">
    <source>
        <dbReference type="EMBL" id="SFE59780.1"/>
    </source>
</evidence>
<dbReference type="OrthoDB" id="188362at2"/>
<name>A0A1I2BWR3_9ACTN</name>
<dbReference type="RefSeq" id="WP_093712729.1">
    <property type="nucleotide sequence ID" value="NZ_FONG01000004.1"/>
</dbReference>
<dbReference type="Proteomes" id="UP000199323">
    <property type="component" value="Unassembled WGS sequence"/>
</dbReference>
<gene>
    <name evidence="3" type="ORF">SAMN05216251_10423</name>
</gene>
<evidence type="ECO:0000256" key="1">
    <source>
        <dbReference type="SAM" id="MobiDB-lite"/>
    </source>
</evidence>
<dbReference type="PANTHER" id="PTHR46623:SF6">
    <property type="entry name" value="ALPHA_BETA-HYDROLASES SUPERFAMILY PROTEIN"/>
    <property type="match status" value="1"/>
</dbReference>
<dbReference type="GO" id="GO:0016787">
    <property type="term" value="F:hydrolase activity"/>
    <property type="evidence" value="ECO:0007669"/>
    <property type="project" value="InterPro"/>
</dbReference>
<reference evidence="3 4" key="1">
    <citation type="submission" date="2016-10" db="EMBL/GenBank/DDBJ databases">
        <authorList>
            <person name="de Groot N.N."/>
        </authorList>
    </citation>
    <scope>NUCLEOTIDE SEQUENCE [LARGE SCALE GENOMIC DNA]</scope>
    <source>
        <strain evidence="3 4">CGMCC 4.3510</strain>
    </source>
</reference>
<dbReference type="InterPro" id="IPR029058">
    <property type="entry name" value="AB_hydrolase_fold"/>
</dbReference>
<dbReference type="Pfam" id="PF01738">
    <property type="entry name" value="DLH"/>
    <property type="match status" value="1"/>
</dbReference>
<dbReference type="Gene3D" id="3.40.50.1820">
    <property type="entry name" value="alpha/beta hydrolase"/>
    <property type="match status" value="1"/>
</dbReference>
<dbReference type="SUPFAM" id="SSF53474">
    <property type="entry name" value="alpha/beta-Hydrolases"/>
    <property type="match status" value="1"/>
</dbReference>
<feature type="domain" description="Dienelactone hydrolase" evidence="2">
    <location>
        <begin position="38"/>
        <end position="266"/>
    </location>
</feature>
<dbReference type="AlphaFoldDB" id="A0A1I2BWR3"/>
<protein>
    <submittedName>
        <fullName evidence="3">Carboxymethylenebutenolidase</fullName>
    </submittedName>
</protein>
<keyword evidence="4" id="KW-1185">Reference proteome</keyword>
<dbReference type="EMBL" id="FONG01000004">
    <property type="protein sequence ID" value="SFE59780.1"/>
    <property type="molecule type" value="Genomic_DNA"/>
</dbReference>
<sequence length="310" mass="32820">MSTAPPHPPPDPPPYPIVTGRVRIAVDDPDATGAGGFMDAYTARPAEPGVRPAVIVGFEMFGVTAYIRRVADRLAAMGCLAVVPDFHHRTAPGFEGAADDAGRAAGFALLQRLTRDEVLRDVRATVDHLRGLPDAGERIGMVGFSLGGHLAFYAATRIDLAATAVVYPGWLDVTGTALGTPQPLLDLVPGMAGHRGKLLYLMGGKDHVVTPEQNRLAGERLTATGVRHEIVVYPDGPHGFLADERDSYRPDLAADAWRRITDLLATELDPSVRRIPDSPTGRTAEPEAEPEAAPAEALSGPENPGKGALT</sequence>
<accession>A0A1I2BWR3</accession>
<proteinExistence type="predicted"/>
<dbReference type="InterPro" id="IPR051049">
    <property type="entry name" value="Dienelactone_hydrolase-like"/>
</dbReference>
<dbReference type="InterPro" id="IPR002925">
    <property type="entry name" value="Dienelactn_hydro"/>
</dbReference>
<evidence type="ECO:0000313" key="4">
    <source>
        <dbReference type="Proteomes" id="UP000199323"/>
    </source>
</evidence>
<organism evidence="3 4">
    <name type="scientific">Actinacidiphila alni</name>
    <dbReference type="NCBI Taxonomy" id="380248"/>
    <lineage>
        <taxon>Bacteria</taxon>
        <taxon>Bacillati</taxon>
        <taxon>Actinomycetota</taxon>
        <taxon>Actinomycetes</taxon>
        <taxon>Kitasatosporales</taxon>
        <taxon>Streptomycetaceae</taxon>
        <taxon>Actinacidiphila</taxon>
    </lineage>
</organism>
<dbReference type="PANTHER" id="PTHR46623">
    <property type="entry name" value="CARBOXYMETHYLENEBUTENOLIDASE-RELATED"/>
    <property type="match status" value="1"/>
</dbReference>
<evidence type="ECO:0000259" key="2">
    <source>
        <dbReference type="Pfam" id="PF01738"/>
    </source>
</evidence>